<dbReference type="InterPro" id="IPR011059">
    <property type="entry name" value="Metal-dep_hydrolase_composite"/>
</dbReference>
<keyword evidence="1 4" id="KW-0479">Metal-binding</keyword>
<dbReference type="STRING" id="28115.HQ47_05975"/>
<organism evidence="6 7">
    <name type="scientific">Porphyromonas macacae</name>
    <dbReference type="NCBI Taxonomy" id="28115"/>
    <lineage>
        <taxon>Bacteria</taxon>
        <taxon>Pseudomonadati</taxon>
        <taxon>Bacteroidota</taxon>
        <taxon>Bacteroidia</taxon>
        <taxon>Bacteroidales</taxon>
        <taxon>Porphyromonadaceae</taxon>
        <taxon>Porphyromonas</taxon>
    </lineage>
</organism>
<dbReference type="HAMAP" id="MF_01281">
    <property type="entry name" value="MTA_SAH_deamin"/>
    <property type="match status" value="1"/>
</dbReference>
<dbReference type="InterPro" id="IPR023512">
    <property type="entry name" value="Deaminase_MtaD/DadD"/>
</dbReference>
<evidence type="ECO:0000256" key="2">
    <source>
        <dbReference type="ARBA" id="ARBA00022801"/>
    </source>
</evidence>
<feature type="binding site" evidence="4">
    <location>
        <position position="204"/>
    </location>
    <ligand>
        <name>Zn(2+)</name>
        <dbReference type="ChEBI" id="CHEBI:29105"/>
    </ligand>
</feature>
<comment type="caution">
    <text evidence="6">The sequence shown here is derived from an EMBL/GenBank/DDBJ whole genome shotgun (WGS) entry which is preliminary data.</text>
</comment>
<evidence type="ECO:0000313" key="7">
    <source>
        <dbReference type="Proteomes" id="UP000030103"/>
    </source>
</evidence>
<dbReference type="RefSeq" id="WP_036873966.1">
    <property type="nucleotide sequence ID" value="NZ_JASBZX010000003.1"/>
</dbReference>
<dbReference type="GO" id="GO:0050270">
    <property type="term" value="F:S-adenosylhomocysteine deaminase activity"/>
    <property type="evidence" value="ECO:0007669"/>
    <property type="project" value="UniProtKB-UniRule"/>
</dbReference>
<evidence type="ECO:0000256" key="4">
    <source>
        <dbReference type="HAMAP-Rule" id="MF_01281"/>
    </source>
</evidence>
<evidence type="ECO:0000256" key="1">
    <source>
        <dbReference type="ARBA" id="ARBA00022723"/>
    </source>
</evidence>
<sequence>MSVLIKNSLLNGIGQDILIEGDRIAKIAPVIQTPADCERIIDGANTAAVPGFHNCHAHSAMTVFRGYGDDLPLMKWLEEYIWPVEAKMTEEDCYWGARLACLEMIKSGTTAFMDMYMNPHSTAQAAVDTGMRAVVSYTLFDQGSEERAAKDRDNSLKYLYEFQEMYPDTIRFSVGPHAIYTVSGEQLRFCHNFAKEHDVIIHLHMSETKGEVDECMKLHNTTPIRYLDRLGVLSPNLTIAHGLWMDEEELDLLAANGVNVIHNPASNMKLASGYKFLYEEMRGRGIDVGLGTDGCSSSNNLDMLEAMKLASLLGKVWRYDSTAVSASEIFRSATETGARILHTGAGKLEEGYKADLCLVDLSLPEMTPLHDLTSNLVYSANGSCVKTTVINGRIVMLDRVVEGEEEIKEKVRAIARRLIKR</sequence>
<proteinExistence type="inferred from homology"/>
<dbReference type="PANTHER" id="PTHR43794">
    <property type="entry name" value="AMINOHYDROLASE SSNA-RELATED"/>
    <property type="match status" value="1"/>
</dbReference>
<gene>
    <name evidence="4" type="primary">mtaD</name>
    <name evidence="6" type="ORF">HQ47_05975</name>
</gene>
<dbReference type="Proteomes" id="UP000030103">
    <property type="component" value="Unassembled WGS sequence"/>
</dbReference>
<feature type="binding site" evidence="4">
    <location>
        <position position="207"/>
    </location>
    <ligand>
        <name>substrate</name>
    </ligand>
</feature>
<dbReference type="AlphaFoldDB" id="A0A0A2E5Q2"/>
<comment type="cofactor">
    <cofactor evidence="4">
        <name>Zn(2+)</name>
        <dbReference type="ChEBI" id="CHEBI:29105"/>
    </cofactor>
    <text evidence="4">Binds 1 zinc ion per subunit.</text>
</comment>
<dbReference type="OrthoDB" id="9797498at2"/>
<comment type="caution">
    <text evidence="4">Lacks conserved residue(s) required for the propagation of feature annotation.</text>
</comment>
<accession>A0A0A2E5Q2</accession>
<dbReference type="EMBL" id="JRFA01000015">
    <property type="protein sequence ID" value="KGN74206.1"/>
    <property type="molecule type" value="Genomic_DNA"/>
</dbReference>
<comment type="similarity">
    <text evidence="4">Belongs to the metallo-dependent hydrolases superfamily. MTA/SAH deaminase family.</text>
</comment>
<comment type="catalytic activity">
    <reaction evidence="4">
        <text>S-methyl-5'-thioadenosine + H2O + H(+) = S-methyl-5'-thioinosine + NH4(+)</text>
        <dbReference type="Rhea" id="RHEA:25025"/>
        <dbReference type="ChEBI" id="CHEBI:15377"/>
        <dbReference type="ChEBI" id="CHEBI:15378"/>
        <dbReference type="ChEBI" id="CHEBI:17509"/>
        <dbReference type="ChEBI" id="CHEBI:28938"/>
        <dbReference type="ChEBI" id="CHEBI:48595"/>
        <dbReference type="EC" id="3.5.4.31"/>
    </reaction>
</comment>
<feature type="binding site" evidence="4">
    <location>
        <position position="58"/>
    </location>
    <ligand>
        <name>Zn(2+)</name>
        <dbReference type="ChEBI" id="CHEBI:29105"/>
    </ligand>
</feature>
<keyword evidence="3 4" id="KW-0862">Zinc</keyword>
<dbReference type="Gene3D" id="3.20.20.140">
    <property type="entry name" value="Metal-dependent hydrolases"/>
    <property type="match status" value="1"/>
</dbReference>
<evidence type="ECO:0000259" key="5">
    <source>
        <dbReference type="Pfam" id="PF01979"/>
    </source>
</evidence>
<comment type="catalytic activity">
    <reaction evidence="4">
        <text>S-adenosyl-L-homocysteine + H2O + H(+) = S-inosyl-L-homocysteine + NH4(+)</text>
        <dbReference type="Rhea" id="RHEA:20716"/>
        <dbReference type="ChEBI" id="CHEBI:15377"/>
        <dbReference type="ChEBI" id="CHEBI:15378"/>
        <dbReference type="ChEBI" id="CHEBI:28938"/>
        <dbReference type="ChEBI" id="CHEBI:57856"/>
        <dbReference type="ChEBI" id="CHEBI:57985"/>
        <dbReference type="EC" id="3.5.4.28"/>
    </reaction>
</comment>
<name>A0A0A2E5Q2_9PORP</name>
<feature type="binding site" evidence="4">
    <location>
        <position position="293"/>
    </location>
    <ligand>
        <name>Zn(2+)</name>
        <dbReference type="ChEBI" id="CHEBI:29105"/>
    </ligand>
</feature>
<dbReference type="InterPro" id="IPR032466">
    <property type="entry name" value="Metal_Hydrolase"/>
</dbReference>
<dbReference type="SUPFAM" id="SSF51556">
    <property type="entry name" value="Metallo-dependent hydrolases"/>
    <property type="match status" value="1"/>
</dbReference>
<feature type="binding site" evidence="4">
    <location>
        <position position="177"/>
    </location>
    <ligand>
        <name>substrate</name>
    </ligand>
</feature>
<dbReference type="InterPro" id="IPR050287">
    <property type="entry name" value="MTA/SAH_deaminase"/>
</dbReference>
<dbReference type="eggNOG" id="COG0402">
    <property type="taxonomic scope" value="Bacteria"/>
</dbReference>
<keyword evidence="2 4" id="KW-0378">Hydrolase</keyword>
<dbReference type="EC" id="3.5.4.28" evidence="4"/>
<feature type="domain" description="Amidohydrolase-related" evidence="5">
    <location>
        <begin position="48"/>
        <end position="395"/>
    </location>
</feature>
<dbReference type="CDD" id="cd01298">
    <property type="entry name" value="ATZ_TRZ_like"/>
    <property type="match status" value="1"/>
</dbReference>
<dbReference type="PANTHER" id="PTHR43794:SF11">
    <property type="entry name" value="AMIDOHYDROLASE-RELATED DOMAIN-CONTAINING PROTEIN"/>
    <property type="match status" value="1"/>
</dbReference>
<dbReference type="Pfam" id="PF01979">
    <property type="entry name" value="Amidohydro_1"/>
    <property type="match status" value="1"/>
</dbReference>
<dbReference type="SUPFAM" id="SSF51338">
    <property type="entry name" value="Composite domain of metallo-dependent hydrolases"/>
    <property type="match status" value="2"/>
</dbReference>
<dbReference type="InterPro" id="IPR006680">
    <property type="entry name" value="Amidohydro-rel"/>
</dbReference>
<evidence type="ECO:0000313" key="6">
    <source>
        <dbReference type="EMBL" id="KGN74206.1"/>
    </source>
</evidence>
<dbReference type="GO" id="GO:0090614">
    <property type="term" value="F:5'-methylthioadenosine deaminase activity"/>
    <property type="evidence" value="ECO:0007669"/>
    <property type="project" value="UniProtKB-UniRule"/>
</dbReference>
<dbReference type="EC" id="3.5.4.31" evidence="4"/>
<feature type="binding site" evidence="4">
    <location>
        <position position="293"/>
    </location>
    <ligand>
        <name>substrate</name>
    </ligand>
</feature>
<protein>
    <recommendedName>
        <fullName evidence="4">5-methylthioadenosine/S-adenosylhomocysteine deaminase</fullName>
        <shortName evidence="4">MTA/SAH deaminase</shortName>
        <ecNumber evidence="4">3.5.4.28</ecNumber>
        <ecNumber evidence="4">3.5.4.31</ecNumber>
    </recommendedName>
</protein>
<feature type="binding site" evidence="4">
    <location>
        <position position="85"/>
    </location>
    <ligand>
        <name>substrate</name>
    </ligand>
</feature>
<reference evidence="6 7" key="1">
    <citation type="submission" date="2014-09" db="EMBL/GenBank/DDBJ databases">
        <title>Draft Genome Sequence of Porphyromonas macacae COT-192_OH2859.</title>
        <authorList>
            <person name="Wallis C."/>
            <person name="Deusch O."/>
            <person name="O'Flynn C."/>
            <person name="Davis I."/>
            <person name="Horsfall A."/>
            <person name="Kirkwood N."/>
            <person name="Harris S."/>
            <person name="Eisen J.A."/>
            <person name="Coil D.A."/>
            <person name="Darling A.E."/>
            <person name="Jospin G."/>
            <person name="Alexiev A."/>
        </authorList>
    </citation>
    <scope>NUCLEOTIDE SEQUENCE [LARGE SCALE GENOMIC DNA]</scope>
    <source>
        <strain evidence="7">COT-192 OH2859</strain>
    </source>
</reference>
<dbReference type="FunFam" id="3.20.20.140:FF:000014">
    <property type="entry name" value="5-methylthioadenosine/S-adenosylhomocysteine deaminase"/>
    <property type="match status" value="1"/>
</dbReference>
<comment type="function">
    <text evidence="4">Catalyzes the deamination of 5-methylthioadenosine and S-adenosyl-L-homocysteine into 5-methylthioinosine and S-inosyl-L-homocysteine, respectively. Is also able to deaminate adenosine.</text>
</comment>
<dbReference type="GO" id="GO:0046872">
    <property type="term" value="F:metal ion binding"/>
    <property type="evidence" value="ECO:0007669"/>
    <property type="project" value="UniProtKB-KW"/>
</dbReference>
<dbReference type="Gene3D" id="2.30.40.10">
    <property type="entry name" value="Urease, subunit C, domain 1"/>
    <property type="match status" value="1"/>
</dbReference>
<evidence type="ECO:0000256" key="3">
    <source>
        <dbReference type="ARBA" id="ARBA00022833"/>
    </source>
</evidence>
<feature type="binding site" evidence="4">
    <location>
        <position position="56"/>
    </location>
    <ligand>
        <name>Zn(2+)</name>
        <dbReference type="ChEBI" id="CHEBI:29105"/>
    </ligand>
</feature>
<keyword evidence="7" id="KW-1185">Reference proteome</keyword>